<dbReference type="OrthoDB" id="7468199at2759"/>
<protein>
    <recommendedName>
        <fullName evidence="7">MICOS complex subunit</fullName>
    </recommendedName>
</protein>
<evidence type="ECO:0000256" key="6">
    <source>
        <dbReference type="ARBA" id="ARBA00023136"/>
    </source>
</evidence>
<evidence type="ECO:0000313" key="9">
    <source>
        <dbReference type="Proteomes" id="UP000838878"/>
    </source>
</evidence>
<evidence type="ECO:0000256" key="2">
    <source>
        <dbReference type="ARBA" id="ARBA00010904"/>
    </source>
</evidence>
<comment type="similarity">
    <text evidence="2">Belongs to the apolipoprotein O/MICOS complex subunit Mic27 family.</text>
</comment>
<keyword evidence="4" id="KW-1133">Transmembrane helix</keyword>
<accession>A0A8J9V6G2</accession>
<gene>
    <name evidence="8" type="ORF">BINO364_LOCUS3578</name>
</gene>
<feature type="non-terminal residue" evidence="8">
    <location>
        <position position="279"/>
    </location>
</feature>
<dbReference type="InterPro" id="IPR019166">
    <property type="entry name" value="MIC26/MIC27"/>
</dbReference>
<comment type="function">
    <text evidence="7">Component of the MICOS complex, a large protein complex of the mitochondrial inner membrane that plays crucial roles in the maintenance of crista junctions, inner membrane architecture, and formation of contact sites to the outer membrane.</text>
</comment>
<comment type="subunit">
    <text evidence="7">Component of the mitochondrial contact site and cristae organizing system (MICOS) complex.</text>
</comment>
<organism evidence="8 9">
    <name type="scientific">Brenthis ino</name>
    <name type="common">lesser marbled fritillary</name>
    <dbReference type="NCBI Taxonomy" id="405034"/>
    <lineage>
        <taxon>Eukaryota</taxon>
        <taxon>Metazoa</taxon>
        <taxon>Ecdysozoa</taxon>
        <taxon>Arthropoda</taxon>
        <taxon>Hexapoda</taxon>
        <taxon>Insecta</taxon>
        <taxon>Pterygota</taxon>
        <taxon>Neoptera</taxon>
        <taxon>Endopterygota</taxon>
        <taxon>Lepidoptera</taxon>
        <taxon>Glossata</taxon>
        <taxon>Ditrysia</taxon>
        <taxon>Papilionoidea</taxon>
        <taxon>Nymphalidae</taxon>
        <taxon>Heliconiinae</taxon>
        <taxon>Argynnini</taxon>
        <taxon>Brenthis</taxon>
    </lineage>
</organism>
<dbReference type="EMBL" id="OV170231">
    <property type="protein sequence ID" value="CAH0716908.1"/>
    <property type="molecule type" value="Genomic_DNA"/>
</dbReference>
<dbReference type="GO" id="GO:0061617">
    <property type="term" value="C:MICOS complex"/>
    <property type="evidence" value="ECO:0007669"/>
    <property type="project" value="UniProtKB-UniRule"/>
</dbReference>
<evidence type="ECO:0000256" key="5">
    <source>
        <dbReference type="ARBA" id="ARBA00023128"/>
    </source>
</evidence>
<keyword evidence="5 7" id="KW-0496">Mitochondrion</keyword>
<dbReference type="GO" id="GO:0042407">
    <property type="term" value="P:cristae formation"/>
    <property type="evidence" value="ECO:0007669"/>
    <property type="project" value="InterPro"/>
</dbReference>
<keyword evidence="6" id="KW-0472">Membrane</keyword>
<evidence type="ECO:0000256" key="4">
    <source>
        <dbReference type="ARBA" id="ARBA00022989"/>
    </source>
</evidence>
<evidence type="ECO:0000313" key="8">
    <source>
        <dbReference type="EMBL" id="CAH0716908.1"/>
    </source>
</evidence>
<evidence type="ECO:0000256" key="1">
    <source>
        <dbReference type="ARBA" id="ARBA00004325"/>
    </source>
</evidence>
<dbReference type="PANTHER" id="PTHR14564">
    <property type="entry name" value="MICOS COMPLEX SUBUNIT MIC26 / MIC27 FAMILY MEMBER"/>
    <property type="match status" value="1"/>
</dbReference>
<keyword evidence="7" id="KW-0999">Mitochondrion inner membrane</keyword>
<dbReference type="AlphaFoldDB" id="A0A8J9V6G2"/>
<dbReference type="InterPro" id="IPR033182">
    <property type="entry name" value="MIC26/MIC27_animal"/>
</dbReference>
<sequence length="279" mass="31400">MKSCMTKNLEYINGNKENRIHDEKKNFDNENDNNESIINPDYGDLYILGRIWIDVLKTALVGENLKLIPVVEAAKKTPADLLGSPKRPPPMKYTDLSLYECPHYEYKDYVESTEKCPDANVKLLHRYLLPHIKTYRKKAADCAGEIRSKVKQQCASTCATIRDAKKQFKDNMRDSNNLPIRQAVVAVSGVAGFFLGGGGGIPKRLFFTTLGFLTGGSLCFPKETDEVFRNVTYCAGKKFLEMYNMLCGTGVVLREKLPCKEDMPPPPPVRKPIVCPPKK</sequence>
<reference evidence="8" key="1">
    <citation type="submission" date="2021-12" db="EMBL/GenBank/DDBJ databases">
        <authorList>
            <person name="Martin H S."/>
        </authorList>
    </citation>
    <scope>NUCLEOTIDE SEQUENCE</scope>
</reference>
<proteinExistence type="inferred from homology"/>
<keyword evidence="3" id="KW-0812">Transmembrane</keyword>
<dbReference type="Pfam" id="PF09769">
    <property type="entry name" value="ApoO"/>
    <property type="match status" value="1"/>
</dbReference>
<dbReference type="Proteomes" id="UP000838878">
    <property type="component" value="Chromosome 11"/>
</dbReference>
<comment type="subcellular location">
    <subcellularLocation>
        <location evidence="7">Mitochondrion inner membrane</location>
    </subcellularLocation>
    <subcellularLocation>
        <location evidence="1">Mitochondrion membrane</location>
    </subcellularLocation>
</comment>
<evidence type="ECO:0000256" key="7">
    <source>
        <dbReference type="RuleBase" id="RU363021"/>
    </source>
</evidence>
<keyword evidence="9" id="KW-1185">Reference proteome</keyword>
<evidence type="ECO:0000256" key="3">
    <source>
        <dbReference type="ARBA" id="ARBA00022692"/>
    </source>
</evidence>
<name>A0A8J9V6G2_9NEOP</name>